<evidence type="ECO:0000313" key="3">
    <source>
        <dbReference type="Proteomes" id="UP000580250"/>
    </source>
</evidence>
<feature type="compositionally biased region" description="Basic and acidic residues" evidence="1">
    <location>
        <begin position="58"/>
        <end position="73"/>
    </location>
</feature>
<organism evidence="2 3">
    <name type="scientific">Meloidogyne enterolobii</name>
    <name type="common">Root-knot nematode worm</name>
    <name type="synonym">Meloidogyne mayaguensis</name>
    <dbReference type="NCBI Taxonomy" id="390850"/>
    <lineage>
        <taxon>Eukaryota</taxon>
        <taxon>Metazoa</taxon>
        <taxon>Ecdysozoa</taxon>
        <taxon>Nematoda</taxon>
        <taxon>Chromadorea</taxon>
        <taxon>Rhabditida</taxon>
        <taxon>Tylenchina</taxon>
        <taxon>Tylenchomorpha</taxon>
        <taxon>Tylenchoidea</taxon>
        <taxon>Meloidogynidae</taxon>
        <taxon>Meloidogyninae</taxon>
        <taxon>Meloidogyne</taxon>
    </lineage>
</organism>
<protein>
    <submittedName>
        <fullName evidence="2">Uncharacterized protein</fullName>
    </submittedName>
</protein>
<name>A0A6V7TIW1_MELEN</name>
<dbReference type="EMBL" id="CAJEWN010000002">
    <property type="protein sequence ID" value="CAD2124046.1"/>
    <property type="molecule type" value="Genomic_DNA"/>
</dbReference>
<evidence type="ECO:0000256" key="1">
    <source>
        <dbReference type="SAM" id="MobiDB-lite"/>
    </source>
</evidence>
<dbReference type="OrthoDB" id="5871802at2759"/>
<feature type="compositionally biased region" description="Acidic residues" evidence="1">
    <location>
        <begin position="506"/>
        <end position="524"/>
    </location>
</feature>
<sequence length="607" mass="69589">MDFKELYEKAQKNAKKEEKKVKEANREMESRKRKQDELMAIERSRQKFDLKRRILQHKEQIKNSTEQKKDFAIPKKNSQENNVNNLPKQNFVDRKKMSNKNLEVKRSTDTQTVNKINSTKQLNGSKVSIAKATPRLPAQNFTSLLEQAQKNDSSAVEQLYNELESSSKSNKKVIPQQPKKLVAVDGLGITAGLNLSHSAAREKQKELKQKSKVEAQMAERVALNSQKSVKPNKTINTKMPSNNQKLIISQFSTTKNYSQPSTDSSHKILSSLQTNGREKQELSRMNGPPINKTITKNKTNKVRISLPSKTMANKTTNNLSINAHPDSCNSQNPQKRYLPGDVRYQGPTQNKKISFQQKPIIPSVKKSVSIPSPGKIEQKNENSKILPSNNVNKKANNNNASFVLKQQLNTNNKNQLIEKKQNQIKIAPPFDKRKEIPSNKNNERINKNILEAKRQQVVKRPLKTDGVSLARIKQDSFNRNQMLQNMRKANSSNSSNKAMRYANYSETDDDEDDDDEGGGYGDEYDSDLADFIDDSMVDDLQREDLEETLRLINPRYDKKKWMIRERMIDDRRMDVRFKEVELEERRSAKYGLVEDLIEAKRGSKALA</sequence>
<proteinExistence type="predicted"/>
<reference evidence="2 3" key="1">
    <citation type="submission" date="2020-08" db="EMBL/GenBank/DDBJ databases">
        <authorList>
            <person name="Koutsovoulos G."/>
            <person name="Danchin GJ E."/>
        </authorList>
    </citation>
    <scope>NUCLEOTIDE SEQUENCE [LARGE SCALE GENOMIC DNA]</scope>
</reference>
<accession>A0A6V7TIW1</accession>
<dbReference type="Proteomes" id="UP000580250">
    <property type="component" value="Unassembled WGS sequence"/>
</dbReference>
<feature type="region of interest" description="Disordered" evidence="1">
    <location>
        <begin position="478"/>
        <end position="498"/>
    </location>
</feature>
<feature type="region of interest" description="Disordered" evidence="1">
    <location>
        <begin position="58"/>
        <end position="86"/>
    </location>
</feature>
<dbReference type="AlphaFoldDB" id="A0A6V7TIW1"/>
<feature type="compositionally biased region" description="Low complexity" evidence="1">
    <location>
        <begin position="485"/>
        <end position="498"/>
    </location>
</feature>
<feature type="region of interest" description="Disordered" evidence="1">
    <location>
        <begin position="1"/>
        <end position="39"/>
    </location>
</feature>
<feature type="region of interest" description="Disordered" evidence="1">
    <location>
        <begin position="505"/>
        <end position="524"/>
    </location>
</feature>
<evidence type="ECO:0000313" key="2">
    <source>
        <dbReference type="EMBL" id="CAD2124046.1"/>
    </source>
</evidence>
<comment type="caution">
    <text evidence="2">The sequence shown here is derived from an EMBL/GenBank/DDBJ whole genome shotgun (WGS) entry which is preliminary data.</text>
</comment>
<gene>
    <name evidence="2" type="ORF">MENT_LOCUS700</name>
</gene>